<dbReference type="PROSITE" id="PS00108">
    <property type="entry name" value="PROTEIN_KINASE_ST"/>
    <property type="match status" value="1"/>
</dbReference>
<sequence length="290" mass="33847">MDLSDLTLVNTLGEGGFSKVHLVRRNSNSRLYALKVLEKQMFAKKDQRKHIIAERDILLSCANPHIVRLYRTFRDSERLYMLMEFCTGNELWALIHKNRWLNESTAKHYCADVLDALDYLHQRWIAHRDLKPENVIIDMNETPKLIDFGFAKKLKPQSKTYSFLGTPQYVAPEIILQKGHDMAVDLWAVGILIYEMLTGAPPFVYQNDEDIYEATLRGFDDKNVIWPSRLSPEVVDLIQKLCVQDPSERIGYNDIQEVREHEWFKDLNLKRPQRSKSVPQVIFATLLNID</sequence>
<protein>
    <submittedName>
        <fullName evidence="11">Protein kinase domain-containing protein</fullName>
    </submittedName>
</protein>
<dbReference type="InterPro" id="IPR011009">
    <property type="entry name" value="Kinase-like_dom_sf"/>
</dbReference>
<dbReference type="SUPFAM" id="SSF56112">
    <property type="entry name" value="Protein kinase-like (PK-like)"/>
    <property type="match status" value="1"/>
</dbReference>
<keyword evidence="6 7" id="KW-0067">ATP-binding</keyword>
<evidence type="ECO:0000256" key="1">
    <source>
        <dbReference type="ARBA" id="ARBA00001946"/>
    </source>
</evidence>
<dbReference type="PIRSF" id="PIRSF000654">
    <property type="entry name" value="Integrin-linked_kinase"/>
    <property type="match status" value="1"/>
</dbReference>
<dbReference type="PANTHER" id="PTHR24353:SF91">
    <property type="match status" value="1"/>
</dbReference>
<keyword evidence="4 7" id="KW-0547">Nucleotide-binding</keyword>
<dbReference type="InterPro" id="IPR008271">
    <property type="entry name" value="Ser/Thr_kinase_AS"/>
</dbReference>
<dbReference type="FunFam" id="1.10.510.10:FF:000571">
    <property type="entry name" value="Maternal embryonic leucine zipper kinase"/>
    <property type="match status" value="1"/>
</dbReference>
<proteinExistence type="inferred from homology"/>
<keyword evidence="5" id="KW-0418">Kinase</keyword>
<dbReference type="PROSITE" id="PS00107">
    <property type="entry name" value="PROTEIN_KINASE_ATP"/>
    <property type="match status" value="1"/>
</dbReference>
<evidence type="ECO:0000259" key="9">
    <source>
        <dbReference type="PROSITE" id="PS50011"/>
    </source>
</evidence>
<dbReference type="GO" id="GO:0005524">
    <property type="term" value="F:ATP binding"/>
    <property type="evidence" value="ECO:0007669"/>
    <property type="project" value="UniProtKB-UniRule"/>
</dbReference>
<evidence type="ECO:0000256" key="2">
    <source>
        <dbReference type="ARBA" id="ARBA00022527"/>
    </source>
</evidence>
<evidence type="ECO:0000313" key="10">
    <source>
        <dbReference type="Proteomes" id="UP000046393"/>
    </source>
</evidence>
<dbReference type="PROSITE" id="PS50011">
    <property type="entry name" value="PROTEIN_KINASE_DOM"/>
    <property type="match status" value="1"/>
</dbReference>
<dbReference type="Gene3D" id="1.10.510.10">
    <property type="entry name" value="Transferase(Phosphotransferase) domain 1"/>
    <property type="match status" value="1"/>
</dbReference>
<evidence type="ECO:0000256" key="3">
    <source>
        <dbReference type="ARBA" id="ARBA00022679"/>
    </source>
</evidence>
<dbReference type="Gene3D" id="3.30.200.20">
    <property type="entry name" value="Phosphorylase Kinase, domain 1"/>
    <property type="match status" value="1"/>
</dbReference>
<organism evidence="10 11">
    <name type="scientific">Syphacia muris</name>
    <dbReference type="NCBI Taxonomy" id="451379"/>
    <lineage>
        <taxon>Eukaryota</taxon>
        <taxon>Metazoa</taxon>
        <taxon>Ecdysozoa</taxon>
        <taxon>Nematoda</taxon>
        <taxon>Chromadorea</taxon>
        <taxon>Rhabditida</taxon>
        <taxon>Spirurina</taxon>
        <taxon>Oxyuridomorpha</taxon>
        <taxon>Oxyuroidea</taxon>
        <taxon>Oxyuridae</taxon>
        <taxon>Syphacia</taxon>
    </lineage>
</organism>
<feature type="domain" description="Protein kinase" evidence="9">
    <location>
        <begin position="6"/>
        <end position="264"/>
    </location>
</feature>
<evidence type="ECO:0000256" key="5">
    <source>
        <dbReference type="ARBA" id="ARBA00022777"/>
    </source>
</evidence>
<reference evidence="11" key="1">
    <citation type="submission" date="2017-02" db="UniProtKB">
        <authorList>
            <consortium name="WormBaseParasite"/>
        </authorList>
    </citation>
    <scope>IDENTIFICATION</scope>
</reference>
<dbReference type="Pfam" id="PF00069">
    <property type="entry name" value="Pkinase"/>
    <property type="match status" value="1"/>
</dbReference>
<evidence type="ECO:0000256" key="8">
    <source>
        <dbReference type="RuleBase" id="RU000304"/>
    </source>
</evidence>
<evidence type="ECO:0000256" key="4">
    <source>
        <dbReference type="ARBA" id="ARBA00022741"/>
    </source>
</evidence>
<dbReference type="Proteomes" id="UP000046393">
    <property type="component" value="Unplaced"/>
</dbReference>
<dbReference type="InterPro" id="IPR017441">
    <property type="entry name" value="Protein_kinase_ATP_BS"/>
</dbReference>
<dbReference type="AlphaFoldDB" id="A0A0N5AVR7"/>
<feature type="binding site" evidence="7">
    <location>
        <position position="45"/>
    </location>
    <ligand>
        <name>ATP</name>
        <dbReference type="ChEBI" id="CHEBI:30616"/>
    </ligand>
</feature>
<comment type="similarity">
    <text evidence="8">Belongs to the protein kinase superfamily.</text>
</comment>
<keyword evidence="2 8" id="KW-0723">Serine/threonine-protein kinase</keyword>
<evidence type="ECO:0000313" key="11">
    <source>
        <dbReference type="WBParaSite" id="SMUV_0000899301-mRNA-1"/>
    </source>
</evidence>
<comment type="cofactor">
    <cofactor evidence="1">
        <name>Mg(2+)</name>
        <dbReference type="ChEBI" id="CHEBI:18420"/>
    </cofactor>
</comment>
<dbReference type="FunFam" id="3.30.200.20:FF:000042">
    <property type="entry name" value="Aurora kinase A"/>
    <property type="match status" value="1"/>
</dbReference>
<dbReference type="STRING" id="451379.A0A0N5AVR7"/>
<dbReference type="InterPro" id="IPR000719">
    <property type="entry name" value="Prot_kinase_dom"/>
</dbReference>
<dbReference type="PANTHER" id="PTHR24353">
    <property type="entry name" value="CYCLIC NUCLEOTIDE-DEPENDENT PROTEIN KINASE"/>
    <property type="match status" value="1"/>
</dbReference>
<keyword evidence="10" id="KW-1185">Reference proteome</keyword>
<name>A0A0N5AVR7_9BILA</name>
<evidence type="ECO:0000256" key="6">
    <source>
        <dbReference type="ARBA" id="ARBA00022840"/>
    </source>
</evidence>
<evidence type="ECO:0000256" key="7">
    <source>
        <dbReference type="PROSITE-ProRule" id="PRU10141"/>
    </source>
</evidence>
<dbReference type="WBParaSite" id="SMUV_0000899301-mRNA-1">
    <property type="protein sequence ID" value="SMUV_0000899301-mRNA-1"/>
    <property type="gene ID" value="SMUV_0000899301"/>
</dbReference>
<accession>A0A0N5AVR7</accession>
<dbReference type="SMART" id="SM00220">
    <property type="entry name" value="S_TKc"/>
    <property type="match status" value="1"/>
</dbReference>
<keyword evidence="3" id="KW-0808">Transferase</keyword>
<dbReference type="GO" id="GO:0004690">
    <property type="term" value="F:cyclic nucleotide-dependent protein kinase activity"/>
    <property type="evidence" value="ECO:0007669"/>
    <property type="project" value="UniProtKB-ARBA"/>
</dbReference>